<dbReference type="GO" id="GO:0003677">
    <property type="term" value="F:DNA binding"/>
    <property type="evidence" value="ECO:0007669"/>
    <property type="project" value="TreeGrafter"/>
</dbReference>
<comment type="similarity">
    <text evidence="1">Belongs to the SPT2 family.</text>
</comment>
<dbReference type="GO" id="GO:0006334">
    <property type="term" value="P:nucleosome assembly"/>
    <property type="evidence" value="ECO:0007669"/>
    <property type="project" value="TreeGrafter"/>
</dbReference>
<dbReference type="PANTHER" id="PTHR22691:SF8">
    <property type="entry name" value="PROTEIN SPT2 HOMOLOG"/>
    <property type="match status" value="1"/>
</dbReference>
<dbReference type="GO" id="GO:0042393">
    <property type="term" value="F:histone binding"/>
    <property type="evidence" value="ECO:0007669"/>
    <property type="project" value="TreeGrafter"/>
</dbReference>
<dbReference type="InterPro" id="IPR013256">
    <property type="entry name" value="Chromatin_SPT2"/>
</dbReference>
<keyword evidence="3" id="KW-0175">Coiled coil</keyword>
<feature type="compositionally biased region" description="Basic and acidic residues" evidence="4">
    <location>
        <begin position="190"/>
        <end position="223"/>
    </location>
</feature>
<evidence type="ECO:0000256" key="2">
    <source>
        <dbReference type="ARBA" id="ARBA00013786"/>
    </source>
</evidence>
<feature type="compositionally biased region" description="Basic and acidic residues" evidence="4">
    <location>
        <begin position="323"/>
        <end position="343"/>
    </location>
</feature>
<dbReference type="Proteomes" id="UP000625711">
    <property type="component" value="Unassembled WGS sequence"/>
</dbReference>
<evidence type="ECO:0000256" key="3">
    <source>
        <dbReference type="ARBA" id="ARBA00023054"/>
    </source>
</evidence>
<dbReference type="EMBL" id="JAACXV010013877">
    <property type="protein sequence ID" value="KAF7271934.1"/>
    <property type="molecule type" value="Genomic_DNA"/>
</dbReference>
<evidence type="ECO:0000256" key="1">
    <source>
        <dbReference type="ARBA" id="ARBA00006461"/>
    </source>
</evidence>
<organism evidence="6 7">
    <name type="scientific">Rhynchophorus ferrugineus</name>
    <name type="common">Red palm weevil</name>
    <name type="synonym">Curculio ferrugineus</name>
    <dbReference type="NCBI Taxonomy" id="354439"/>
    <lineage>
        <taxon>Eukaryota</taxon>
        <taxon>Metazoa</taxon>
        <taxon>Ecdysozoa</taxon>
        <taxon>Arthropoda</taxon>
        <taxon>Hexapoda</taxon>
        <taxon>Insecta</taxon>
        <taxon>Pterygota</taxon>
        <taxon>Neoptera</taxon>
        <taxon>Endopterygota</taxon>
        <taxon>Coleoptera</taxon>
        <taxon>Polyphaga</taxon>
        <taxon>Cucujiformia</taxon>
        <taxon>Curculionidae</taxon>
        <taxon>Dryophthorinae</taxon>
        <taxon>Rhynchophorus</taxon>
    </lineage>
</organism>
<dbReference type="AlphaFoldDB" id="A0A834MBL9"/>
<evidence type="ECO:0000313" key="6">
    <source>
        <dbReference type="EMBL" id="KAF7271934.1"/>
    </source>
</evidence>
<dbReference type="GO" id="GO:0006360">
    <property type="term" value="P:transcription by RNA polymerase I"/>
    <property type="evidence" value="ECO:0007669"/>
    <property type="project" value="TreeGrafter"/>
</dbReference>
<dbReference type="Pfam" id="PF22878">
    <property type="entry name" value="SPT2_N"/>
    <property type="match status" value="1"/>
</dbReference>
<feature type="compositionally biased region" description="Acidic residues" evidence="4">
    <location>
        <begin position="493"/>
        <end position="514"/>
    </location>
</feature>
<feature type="compositionally biased region" description="Polar residues" evidence="4">
    <location>
        <begin position="302"/>
        <end position="321"/>
    </location>
</feature>
<keyword evidence="7" id="KW-1185">Reference proteome</keyword>
<dbReference type="GO" id="GO:0005730">
    <property type="term" value="C:nucleolus"/>
    <property type="evidence" value="ECO:0007669"/>
    <property type="project" value="TreeGrafter"/>
</dbReference>
<feature type="compositionally biased region" description="Polar residues" evidence="4">
    <location>
        <begin position="349"/>
        <end position="363"/>
    </location>
</feature>
<dbReference type="InterPro" id="IPR054552">
    <property type="entry name" value="SPT2_N"/>
</dbReference>
<feature type="compositionally biased region" description="Low complexity" evidence="4">
    <location>
        <begin position="390"/>
        <end position="411"/>
    </location>
</feature>
<protein>
    <recommendedName>
        <fullName evidence="2">Protein SPT2 homolog</fullName>
    </recommendedName>
</protein>
<feature type="region of interest" description="Disordered" evidence="4">
    <location>
        <begin position="153"/>
        <end position="518"/>
    </location>
</feature>
<dbReference type="OrthoDB" id="6259853at2759"/>
<feature type="compositionally biased region" description="Basic residues" evidence="4">
    <location>
        <begin position="477"/>
        <end position="488"/>
    </location>
</feature>
<comment type="caution">
    <text evidence="6">The sequence shown here is derived from an EMBL/GenBank/DDBJ whole genome shotgun (WGS) entry which is preliminary data.</text>
</comment>
<feature type="compositionally biased region" description="Basic and acidic residues" evidence="4">
    <location>
        <begin position="255"/>
        <end position="301"/>
    </location>
</feature>
<dbReference type="PANTHER" id="PTHR22691">
    <property type="entry name" value="YEAST SPT2-RELATED"/>
    <property type="match status" value="1"/>
</dbReference>
<feature type="region of interest" description="Disordered" evidence="4">
    <location>
        <begin position="8"/>
        <end position="39"/>
    </location>
</feature>
<name>A0A834MBL9_RHYFE</name>
<gene>
    <name evidence="6" type="ORF">GWI33_015232</name>
</gene>
<feature type="domain" description="SPT2 homolog N-terminal" evidence="5">
    <location>
        <begin position="1"/>
        <end position="92"/>
    </location>
</feature>
<dbReference type="SMART" id="SM00784">
    <property type="entry name" value="SPT2"/>
    <property type="match status" value="1"/>
</dbReference>
<feature type="compositionally biased region" description="Basic and acidic residues" evidence="4">
    <location>
        <begin position="439"/>
        <end position="466"/>
    </location>
</feature>
<proteinExistence type="inferred from homology"/>
<accession>A0A834MBL9</accession>
<reference evidence="6" key="1">
    <citation type="submission" date="2020-08" db="EMBL/GenBank/DDBJ databases">
        <title>Genome sequencing and assembly of the red palm weevil Rhynchophorus ferrugineus.</title>
        <authorList>
            <person name="Dias G.B."/>
            <person name="Bergman C.M."/>
            <person name="Manee M."/>
        </authorList>
    </citation>
    <scope>NUCLEOTIDE SEQUENCE</scope>
    <source>
        <strain evidence="6">AA-2017</strain>
        <tissue evidence="6">Whole larva</tissue>
    </source>
</reference>
<feature type="compositionally biased region" description="Basic and acidic residues" evidence="4">
    <location>
        <begin position="369"/>
        <end position="388"/>
    </location>
</feature>
<feature type="compositionally biased region" description="Basic and acidic residues" evidence="4">
    <location>
        <begin position="164"/>
        <end position="181"/>
    </location>
</feature>
<sequence>MDFCKLLHTAQKNDKSSSSGVRYYSTKFEPPKKIKKESKELSDNIKKFLAKKEAEEQKKNQDAKRKKEELLALRAQDKKATKRISFMLKRTKSANQSVIEDAVDNSHTAVTLAGPDQPDEDDYGYVSQEASAFYEKMMEKYSKMPEEPKFNLLKKKVSTNLNSTKDRVKAALEKEREEAMQPHRRKRRRKEDENGDKVVEHGSESPDRKGSDNSSKDTKDIKIKPKPKPAPPPMSFTDLLKIAEKKQFEPIVIEQKPKEEEKLFTKKQKKEMEREKEWKERREARYRDMENKDKAKDRGGRTSDSVKSNSGSEVTKSNGSSKILEKQLTKPMQKDSMDKEKQPNKNGKLPSTNVSGLSKSLGNGQFKKPYTENKYPKPADRDEARFNKDSQNNRASSSSASSNSKMSSNKNSDQRNSSVSKNNLREDILKKSTPVGSGKLHEKPKEFPPRDLLPKGKQLPPKDIRPKQFPPPDVRGIKKKRPMPVKKGRILDDSEEEYDSELDDFIDDGPEEDSNYSSYIKEIFGYDKSRYRDHDDDVDNMESTFAQQMKEEVISAKIGIMEDLEDMKLEEEQKRRKALMKKKMKR</sequence>
<feature type="compositionally biased region" description="Basic and acidic residues" evidence="4">
    <location>
        <begin position="29"/>
        <end position="39"/>
    </location>
</feature>
<evidence type="ECO:0000259" key="5">
    <source>
        <dbReference type="Pfam" id="PF22878"/>
    </source>
</evidence>
<dbReference type="Pfam" id="PF08243">
    <property type="entry name" value="SPT2"/>
    <property type="match status" value="1"/>
</dbReference>
<evidence type="ECO:0000313" key="7">
    <source>
        <dbReference type="Proteomes" id="UP000625711"/>
    </source>
</evidence>
<evidence type="ECO:0000256" key="4">
    <source>
        <dbReference type="SAM" id="MobiDB-lite"/>
    </source>
</evidence>